<dbReference type="RefSeq" id="WP_011120403.1">
    <property type="nucleotide sequence ID" value="NC_005027.1"/>
</dbReference>
<dbReference type="OrthoDB" id="273334at2"/>
<reference evidence="1 2" key="1">
    <citation type="journal article" date="2003" name="Proc. Natl. Acad. Sci. U.S.A.">
        <title>Complete genome sequence of the marine planctomycete Pirellula sp. strain 1.</title>
        <authorList>
            <person name="Gloeckner F.O."/>
            <person name="Kube M."/>
            <person name="Bauer M."/>
            <person name="Teeling H."/>
            <person name="Lombardot T."/>
            <person name="Ludwig W."/>
            <person name="Gade D."/>
            <person name="Beck A."/>
            <person name="Borzym K."/>
            <person name="Heitmann K."/>
            <person name="Rabus R."/>
            <person name="Schlesner H."/>
            <person name="Amann R."/>
            <person name="Reinhardt R."/>
        </authorList>
    </citation>
    <scope>NUCLEOTIDE SEQUENCE [LARGE SCALE GENOMIC DNA]</scope>
    <source>
        <strain evidence="2">DSM 10527 / NCIMB 13988 / SH1</strain>
    </source>
</reference>
<dbReference type="InParanoid" id="Q7URZ7"/>
<proteinExistence type="predicted"/>
<dbReference type="KEGG" id="rba:RB5359"/>
<sequence>MHNSIAHRFANNPPHGLGPWKQQITLTLNFHHVLNQIMNINYRYLTVALALLLPALASAHDTWIQTNSPIVRTSEVVHVDLRLGNHGNQHRDFKLAGLLTLDWTTLDHVEPDGTRADLKPQLYTSASAEKQGYWTTPVTLSQSGVHQFVQKLDRVMNHGKSIRSIRTAKSYVLASDSLDAPKIDGHAHETPAGLPFEIVLNTCPFGEVCAGHPITVTVLHHGKPIQDAVVSFIPEGETLQGEMDPNYEFVTDASGSATFIPKKATRYLIAAHHTAMDEKTEEFEFTSYATTIVLPVPNRPATPLNR</sequence>
<dbReference type="InterPro" id="IPR019613">
    <property type="entry name" value="DUF4198"/>
</dbReference>
<gene>
    <name evidence="1" type="ordered locus">RB5359</name>
</gene>
<dbReference type="AlphaFoldDB" id="Q7URZ7"/>
<dbReference type="eggNOG" id="COG5266">
    <property type="taxonomic scope" value="Bacteria"/>
</dbReference>
<protein>
    <recommendedName>
        <fullName evidence="3">ABC-type Co2+ transport system periplasmic component-like protein</fullName>
    </recommendedName>
</protein>
<accession>Q7URZ7</accession>
<evidence type="ECO:0000313" key="2">
    <source>
        <dbReference type="Proteomes" id="UP000001025"/>
    </source>
</evidence>
<evidence type="ECO:0000313" key="1">
    <source>
        <dbReference type="EMBL" id="CAD74188.1"/>
    </source>
</evidence>
<dbReference type="STRING" id="243090.RB5359"/>
<dbReference type="Pfam" id="PF10670">
    <property type="entry name" value="DUF4198"/>
    <property type="match status" value="1"/>
</dbReference>
<dbReference type="EnsemblBacteria" id="CAD74188">
    <property type="protein sequence ID" value="CAD74188"/>
    <property type="gene ID" value="RB5359"/>
</dbReference>
<keyword evidence="2" id="KW-1185">Reference proteome</keyword>
<dbReference type="HOGENOM" id="CLU_079063_0_0_0"/>
<dbReference type="EMBL" id="BX294142">
    <property type="protein sequence ID" value="CAD74188.1"/>
    <property type="molecule type" value="Genomic_DNA"/>
</dbReference>
<organism evidence="1 2">
    <name type="scientific">Rhodopirellula baltica (strain DSM 10527 / NCIMB 13988 / SH1)</name>
    <dbReference type="NCBI Taxonomy" id="243090"/>
    <lineage>
        <taxon>Bacteria</taxon>
        <taxon>Pseudomonadati</taxon>
        <taxon>Planctomycetota</taxon>
        <taxon>Planctomycetia</taxon>
        <taxon>Pirellulales</taxon>
        <taxon>Pirellulaceae</taxon>
        <taxon>Rhodopirellula</taxon>
    </lineage>
</organism>
<evidence type="ECO:0008006" key="3">
    <source>
        <dbReference type="Google" id="ProtNLM"/>
    </source>
</evidence>
<dbReference type="PATRIC" id="fig|243090.15.peg.2572"/>
<dbReference type="Proteomes" id="UP000001025">
    <property type="component" value="Chromosome"/>
</dbReference>
<name>Q7URZ7_RHOBA</name>